<evidence type="ECO:0000256" key="9">
    <source>
        <dbReference type="ARBA" id="ARBA00023136"/>
    </source>
</evidence>
<keyword evidence="7" id="KW-0915">Sodium</keyword>
<dbReference type="OrthoDB" id="9810181at2"/>
<organism evidence="13 14">
    <name type="scientific">Bythopirellula goksoeyrii</name>
    <dbReference type="NCBI Taxonomy" id="1400387"/>
    <lineage>
        <taxon>Bacteria</taxon>
        <taxon>Pseudomonadati</taxon>
        <taxon>Planctomycetota</taxon>
        <taxon>Planctomycetia</taxon>
        <taxon>Pirellulales</taxon>
        <taxon>Lacipirellulaceae</taxon>
        <taxon>Bythopirellula</taxon>
    </lineage>
</organism>
<dbReference type="AlphaFoldDB" id="A0A5B9Q793"/>
<feature type="transmembrane region" description="Helical" evidence="12">
    <location>
        <begin position="90"/>
        <end position="108"/>
    </location>
</feature>
<feature type="transmembrane region" description="Helical" evidence="12">
    <location>
        <begin position="20"/>
        <end position="39"/>
    </location>
</feature>
<dbReference type="InterPro" id="IPR001734">
    <property type="entry name" value="Na/solute_symporter"/>
</dbReference>
<feature type="transmembrane region" description="Helical" evidence="12">
    <location>
        <begin position="205"/>
        <end position="228"/>
    </location>
</feature>
<comment type="subcellular location">
    <subcellularLocation>
        <location evidence="1">Cell membrane</location>
        <topology evidence="1">Multi-pass membrane protein</topology>
    </subcellularLocation>
</comment>
<keyword evidence="5 12" id="KW-0812">Transmembrane</keyword>
<dbReference type="RefSeq" id="WP_148072185.1">
    <property type="nucleotide sequence ID" value="NZ_CP042913.1"/>
</dbReference>
<feature type="transmembrane region" description="Helical" evidence="12">
    <location>
        <begin position="180"/>
        <end position="198"/>
    </location>
</feature>
<feature type="transmembrane region" description="Helical" evidence="12">
    <location>
        <begin position="129"/>
        <end position="160"/>
    </location>
</feature>
<feature type="transmembrane region" description="Helical" evidence="12">
    <location>
        <begin position="59"/>
        <end position="78"/>
    </location>
</feature>
<name>A0A5B9Q793_9BACT</name>
<dbReference type="Pfam" id="PF00474">
    <property type="entry name" value="SSF"/>
    <property type="match status" value="1"/>
</dbReference>
<evidence type="ECO:0000256" key="7">
    <source>
        <dbReference type="ARBA" id="ARBA00023053"/>
    </source>
</evidence>
<evidence type="ECO:0000256" key="2">
    <source>
        <dbReference type="ARBA" id="ARBA00006434"/>
    </source>
</evidence>
<keyword evidence="3" id="KW-0813">Transport</keyword>
<evidence type="ECO:0000313" key="14">
    <source>
        <dbReference type="Proteomes" id="UP000323917"/>
    </source>
</evidence>
<gene>
    <name evidence="13" type="primary">sglT_2</name>
    <name evidence="13" type="ORF">Pr1d_06780</name>
</gene>
<evidence type="ECO:0000256" key="1">
    <source>
        <dbReference type="ARBA" id="ARBA00004651"/>
    </source>
</evidence>
<feature type="transmembrane region" description="Helical" evidence="12">
    <location>
        <begin position="307"/>
        <end position="328"/>
    </location>
</feature>
<protein>
    <submittedName>
        <fullName evidence="13">Sodium/glucose cotransporter</fullName>
    </submittedName>
</protein>
<evidence type="ECO:0000256" key="10">
    <source>
        <dbReference type="ARBA" id="ARBA00023201"/>
    </source>
</evidence>
<evidence type="ECO:0000256" key="12">
    <source>
        <dbReference type="SAM" id="Phobius"/>
    </source>
</evidence>
<dbReference type="GO" id="GO:0015293">
    <property type="term" value="F:symporter activity"/>
    <property type="evidence" value="ECO:0007669"/>
    <property type="project" value="TreeGrafter"/>
</dbReference>
<reference evidence="13 14" key="1">
    <citation type="submission" date="2019-08" db="EMBL/GenBank/DDBJ databases">
        <title>Deep-cultivation of Planctomycetes and their phenomic and genomic characterization uncovers novel biology.</title>
        <authorList>
            <person name="Wiegand S."/>
            <person name="Jogler M."/>
            <person name="Boedeker C."/>
            <person name="Pinto D."/>
            <person name="Vollmers J."/>
            <person name="Rivas-Marin E."/>
            <person name="Kohn T."/>
            <person name="Peeters S.H."/>
            <person name="Heuer A."/>
            <person name="Rast P."/>
            <person name="Oberbeckmann S."/>
            <person name="Bunk B."/>
            <person name="Jeske O."/>
            <person name="Meyerdierks A."/>
            <person name="Storesund J.E."/>
            <person name="Kallscheuer N."/>
            <person name="Luecker S."/>
            <person name="Lage O.M."/>
            <person name="Pohl T."/>
            <person name="Merkel B.J."/>
            <person name="Hornburger P."/>
            <person name="Mueller R.-W."/>
            <person name="Bruemmer F."/>
            <person name="Labrenz M."/>
            <person name="Spormann A.M."/>
            <person name="Op den Camp H."/>
            <person name="Overmann J."/>
            <person name="Amann R."/>
            <person name="Jetten M.S.M."/>
            <person name="Mascher T."/>
            <person name="Medema M.H."/>
            <person name="Devos D.P."/>
            <person name="Kaster A.-K."/>
            <person name="Ovreas L."/>
            <person name="Rohde M."/>
            <person name="Galperin M.Y."/>
            <person name="Jogler C."/>
        </authorList>
    </citation>
    <scope>NUCLEOTIDE SEQUENCE [LARGE SCALE GENOMIC DNA]</scope>
    <source>
        <strain evidence="13 14">Pr1d</strain>
    </source>
</reference>
<dbReference type="PANTHER" id="PTHR42985">
    <property type="entry name" value="SODIUM-COUPLED MONOCARBOXYLATE TRANSPORTER"/>
    <property type="match status" value="1"/>
</dbReference>
<feature type="transmembrane region" description="Helical" evidence="12">
    <location>
        <begin position="519"/>
        <end position="540"/>
    </location>
</feature>
<dbReference type="GO" id="GO:0006814">
    <property type="term" value="P:sodium ion transport"/>
    <property type="evidence" value="ECO:0007669"/>
    <property type="project" value="UniProtKB-KW"/>
</dbReference>
<keyword evidence="4" id="KW-1003">Cell membrane</keyword>
<evidence type="ECO:0000256" key="5">
    <source>
        <dbReference type="ARBA" id="ARBA00022692"/>
    </source>
</evidence>
<keyword evidence="6 12" id="KW-1133">Transmembrane helix</keyword>
<evidence type="ECO:0000256" key="11">
    <source>
        <dbReference type="RuleBase" id="RU362091"/>
    </source>
</evidence>
<feature type="transmembrane region" description="Helical" evidence="12">
    <location>
        <begin position="473"/>
        <end position="499"/>
    </location>
</feature>
<dbReference type="PANTHER" id="PTHR42985:SF40">
    <property type="entry name" value="LD47995P-RELATED"/>
    <property type="match status" value="1"/>
</dbReference>
<feature type="transmembrane region" description="Helical" evidence="12">
    <location>
        <begin position="441"/>
        <end position="466"/>
    </location>
</feature>
<evidence type="ECO:0000313" key="13">
    <source>
        <dbReference type="EMBL" id="QEG33415.1"/>
    </source>
</evidence>
<keyword evidence="8" id="KW-0406">Ion transport</keyword>
<dbReference type="Proteomes" id="UP000323917">
    <property type="component" value="Chromosome"/>
</dbReference>
<dbReference type="GO" id="GO:0005886">
    <property type="term" value="C:plasma membrane"/>
    <property type="evidence" value="ECO:0007669"/>
    <property type="project" value="UniProtKB-SubCell"/>
</dbReference>
<accession>A0A5B9Q793</accession>
<dbReference type="KEGG" id="bgok:Pr1d_06780"/>
<keyword evidence="10" id="KW-0739">Sodium transport</keyword>
<dbReference type="InterPro" id="IPR051163">
    <property type="entry name" value="Sodium:Solute_Symporter_SSF"/>
</dbReference>
<keyword evidence="14" id="KW-1185">Reference proteome</keyword>
<proteinExistence type="inferred from homology"/>
<evidence type="ECO:0000256" key="6">
    <source>
        <dbReference type="ARBA" id="ARBA00022989"/>
    </source>
</evidence>
<evidence type="ECO:0000256" key="4">
    <source>
        <dbReference type="ARBA" id="ARBA00022475"/>
    </source>
</evidence>
<feature type="transmembrane region" description="Helical" evidence="12">
    <location>
        <begin position="416"/>
        <end position="435"/>
    </location>
</feature>
<keyword evidence="9 12" id="KW-0472">Membrane</keyword>
<evidence type="ECO:0000256" key="3">
    <source>
        <dbReference type="ARBA" id="ARBA00022448"/>
    </source>
</evidence>
<dbReference type="EMBL" id="CP042913">
    <property type="protein sequence ID" value="QEG33415.1"/>
    <property type="molecule type" value="Genomic_DNA"/>
</dbReference>
<dbReference type="PROSITE" id="PS50283">
    <property type="entry name" value="NA_SOLUT_SYMP_3"/>
    <property type="match status" value="1"/>
</dbReference>
<feature type="transmembrane region" description="Helical" evidence="12">
    <location>
        <begin position="353"/>
        <end position="378"/>
    </location>
</feature>
<comment type="similarity">
    <text evidence="2 11">Belongs to the sodium:solute symporter (SSF) (TC 2.A.21) family.</text>
</comment>
<feature type="transmembrane region" description="Helical" evidence="12">
    <location>
        <begin position="265"/>
        <end position="286"/>
    </location>
</feature>
<dbReference type="InterPro" id="IPR038377">
    <property type="entry name" value="Na/Glc_symporter_sf"/>
</dbReference>
<dbReference type="Gene3D" id="1.20.1730.10">
    <property type="entry name" value="Sodium/glucose cotransporter"/>
    <property type="match status" value="1"/>
</dbReference>
<sequence length="564" mass="62128">MDSVPFSILSSISQRGLQSVDYIVVLVYFVGTLAAGIYFSRQQHEGEDFFVAGRSMPWFAVGLSLIASLMSTTTYLAAPGEVLRYGLTLIFGWLALPLAFLVVNRLWIPFFMRLNITSIYEYLEWRFGLVARLLGVGLFTLILRLFWMATIVLTASSAVAQITYPSLEQQFAWHPSLEQWTLTVLLAVGISATIYTMLGGIKAVIWTDVIQFVVLMSGLIITLLVVALDTGTGPIDWWNITTSSAVEGHALPPLASWDITERNTILFMMLNMLFWYSCTFIGDQVAVQRYLTTPSVKAAARGNIVNFMGECVAFILLSICGMALLAYYSDPRFQVEIVEGVVDPRNPLVADKVFPYFIANGLPVGMSGLLVAALFAVAMSSLDSGVNSVSTVLTIDVFRRLDLPYYRWGDLRLARILTLIIGFFCTFAGWALLYIPESYNIIGITFRTFNCALGPLGAMFAGGMFLSHVGQRAIVLSTILGIALAVCCAWHAELLWFLGDTEFSSLELHLANNRGLSPFLITPIAATSTFLMAGLLGLFLPIRDPQKAVRYSWKAVVSGDPNPT</sequence>
<evidence type="ECO:0000256" key="8">
    <source>
        <dbReference type="ARBA" id="ARBA00023065"/>
    </source>
</evidence>